<name>A0A1M4EKA4_9ACTN</name>
<protein>
    <submittedName>
        <fullName evidence="2">Uncharacterized protein</fullName>
    </submittedName>
</protein>
<evidence type="ECO:0000313" key="2">
    <source>
        <dbReference type="EMBL" id="SBO99216.1"/>
    </source>
</evidence>
<sequence length="72" mass="7781">MHGGDQPGSIRRKPQGKDPGNGHIVTNVVECAHSIEPTSHQGPPTLPHRVVTWEFTTPCWSCLSAARRGPTT</sequence>
<reference evidence="2" key="1">
    <citation type="submission" date="2016-04" db="EMBL/GenBank/DDBJ databases">
        <authorList>
            <person name="Evans L.H."/>
            <person name="Alamgir A."/>
            <person name="Owens N."/>
            <person name="Weber N.D."/>
            <person name="Virtaneva K."/>
            <person name="Barbian K."/>
            <person name="Babar A."/>
            <person name="Rosenke K."/>
        </authorList>
    </citation>
    <scope>NUCLEOTIDE SEQUENCE</scope>
    <source>
        <strain evidence="2">Nono1</strain>
    </source>
</reference>
<gene>
    <name evidence="2" type="ORF">BN4615_P8732</name>
</gene>
<evidence type="ECO:0000256" key="1">
    <source>
        <dbReference type="SAM" id="MobiDB-lite"/>
    </source>
</evidence>
<dbReference type="AlphaFoldDB" id="A0A1M4EKA4"/>
<dbReference type="EMBL" id="LT559118">
    <property type="protein sequence ID" value="SBO99216.1"/>
    <property type="molecule type" value="Genomic_DNA"/>
</dbReference>
<proteinExistence type="predicted"/>
<accession>A0A1M4EKA4</accession>
<feature type="region of interest" description="Disordered" evidence="1">
    <location>
        <begin position="1"/>
        <end position="24"/>
    </location>
</feature>
<organism evidence="2">
    <name type="scientific">Nonomuraea gerenzanensis</name>
    <dbReference type="NCBI Taxonomy" id="93944"/>
    <lineage>
        <taxon>Bacteria</taxon>
        <taxon>Bacillati</taxon>
        <taxon>Actinomycetota</taxon>
        <taxon>Actinomycetes</taxon>
        <taxon>Streptosporangiales</taxon>
        <taxon>Streptosporangiaceae</taxon>
        <taxon>Nonomuraea</taxon>
    </lineage>
</organism>